<dbReference type="RefSeq" id="WP_140397882.1">
    <property type="nucleotide sequence ID" value="NZ_JAMDLV010000066.1"/>
</dbReference>
<accession>A0ABT4DN61</accession>
<dbReference type="EMBL" id="JAMDLW010000002">
    <property type="protein sequence ID" value="MCY9518796.1"/>
    <property type="molecule type" value="Genomic_DNA"/>
</dbReference>
<organism evidence="1 2">
    <name type="scientific">Paenibacillus apiarius</name>
    <dbReference type="NCBI Taxonomy" id="46240"/>
    <lineage>
        <taxon>Bacteria</taxon>
        <taxon>Bacillati</taxon>
        <taxon>Bacillota</taxon>
        <taxon>Bacilli</taxon>
        <taxon>Bacillales</taxon>
        <taxon>Paenibacillaceae</taxon>
        <taxon>Paenibacillus</taxon>
    </lineage>
</organism>
<evidence type="ECO:0000313" key="1">
    <source>
        <dbReference type="EMBL" id="MCY9518796.1"/>
    </source>
</evidence>
<dbReference type="Proteomes" id="UP001207626">
    <property type="component" value="Unassembled WGS sequence"/>
</dbReference>
<protein>
    <submittedName>
        <fullName evidence="1">Uncharacterized protein</fullName>
    </submittedName>
</protein>
<evidence type="ECO:0000313" key="2">
    <source>
        <dbReference type="Proteomes" id="UP001207626"/>
    </source>
</evidence>
<gene>
    <name evidence="1" type="ORF">M5X09_03765</name>
</gene>
<proteinExistence type="predicted"/>
<reference evidence="1 2" key="1">
    <citation type="submission" date="2022-05" db="EMBL/GenBank/DDBJ databases">
        <title>Genome Sequencing of Bee-Associated Microbes.</title>
        <authorList>
            <person name="Dunlap C."/>
        </authorList>
    </citation>
    <scope>NUCLEOTIDE SEQUENCE [LARGE SCALE GENOMIC DNA]</scope>
    <source>
        <strain evidence="1 2">NRRL NRS-1438</strain>
    </source>
</reference>
<comment type="caution">
    <text evidence="1">The sequence shown here is derived from an EMBL/GenBank/DDBJ whole genome shotgun (WGS) entry which is preliminary data.</text>
</comment>
<keyword evidence="2" id="KW-1185">Reference proteome</keyword>
<name>A0ABT4DN61_9BACL</name>
<sequence>MSVVLSFTLLLTSASAQSLEKKGAQRNLILEEVTKVAEKLDVEIVTDNSQIPKGERLSFQTVEEFEAFLATFKSLDAIDSSIPRTLPHMFSFDPSKPITSSEVLNWWAPFTGWGMTGLACWKNIAFSYTYSLKDGLKSVSDDITSYLSGIKIAVSWVQTAKSGNIYTNSQGSGINFNVKGYYLLGLTVGGFEIGAKINDSWSRDFKYSVNT</sequence>